<gene>
    <name evidence="1" type="ORF">DPN68_09055</name>
</gene>
<proteinExistence type="predicted"/>
<dbReference type="Pfam" id="PF14305">
    <property type="entry name" value="ATPgrasp_TupA"/>
    <property type="match status" value="1"/>
</dbReference>
<dbReference type="Proteomes" id="UP000253319">
    <property type="component" value="Unassembled WGS sequence"/>
</dbReference>
<dbReference type="GO" id="GO:0016740">
    <property type="term" value="F:transferase activity"/>
    <property type="evidence" value="ECO:0007669"/>
    <property type="project" value="UniProtKB-KW"/>
</dbReference>
<dbReference type="AlphaFoldDB" id="A0A365P149"/>
<name>A0A365P149_9FLAO</name>
<dbReference type="RefSeq" id="WP_113989333.1">
    <property type="nucleotide sequence ID" value="NZ_QLST01000010.1"/>
</dbReference>
<reference evidence="1 2" key="1">
    <citation type="submission" date="2018-06" db="EMBL/GenBank/DDBJ databases">
        <title>Flavobacterium tibetense sp. nov., isolated from a wetland YonghuCo on Tibetan Plateau.</title>
        <authorList>
            <person name="Xing P."/>
            <person name="Phurbu D."/>
            <person name="Lu H."/>
        </authorList>
    </citation>
    <scope>NUCLEOTIDE SEQUENCE [LARGE SCALE GENOMIC DNA]</scope>
    <source>
        <strain evidence="1 2">YH5</strain>
    </source>
</reference>
<accession>A0A365P149</accession>
<organism evidence="1 2">
    <name type="scientific">Flavobacterium tibetense</name>
    <dbReference type="NCBI Taxonomy" id="2233533"/>
    <lineage>
        <taxon>Bacteria</taxon>
        <taxon>Pseudomonadati</taxon>
        <taxon>Bacteroidota</taxon>
        <taxon>Flavobacteriia</taxon>
        <taxon>Flavobacteriales</taxon>
        <taxon>Flavobacteriaceae</taxon>
        <taxon>Flavobacterium</taxon>
    </lineage>
</organism>
<dbReference type="InterPro" id="IPR029465">
    <property type="entry name" value="ATPgrasp_TupA"/>
</dbReference>
<keyword evidence="1" id="KW-0808">Transferase</keyword>
<evidence type="ECO:0000313" key="1">
    <source>
        <dbReference type="EMBL" id="RBA28053.1"/>
    </source>
</evidence>
<evidence type="ECO:0000313" key="2">
    <source>
        <dbReference type="Proteomes" id="UP000253319"/>
    </source>
</evidence>
<comment type="caution">
    <text evidence="1">The sequence shown here is derived from an EMBL/GenBank/DDBJ whole genome shotgun (WGS) entry which is preliminary data.</text>
</comment>
<keyword evidence="2" id="KW-1185">Reference proteome</keyword>
<protein>
    <submittedName>
        <fullName evidence="1">Glycosyltransferase</fullName>
    </submittedName>
</protein>
<dbReference type="OrthoDB" id="9791827at2"/>
<sequence length="293" mass="34944">MNFLKRKYYKLLIKLLRLREGNDEKITILQYLIKNNHRPNLKNPKELTEKLLWLKLNYYKENYGDFVDKYEVRNYVEKKIGKEYLNELYGVYDSVSQINFETLPNQFVLKGTHGSGYNIIVEDKSKLNIKQTKRKLNHFLSQNYYNKFQEAIYKNVKPRIVTEKYISKIDDNPVVEYKIFCYHGEPKYIFAEKKESNSIQKCFYDLEWNKILPQKESPIFTKSNFMKPNNLEKILEVATKLSEGFIFMRVDLYSVGNKITFGELTFFSSAGLIKSKIERFNTEYAKLIQLPNL</sequence>
<dbReference type="EMBL" id="QLST01000010">
    <property type="protein sequence ID" value="RBA28053.1"/>
    <property type="molecule type" value="Genomic_DNA"/>
</dbReference>